<dbReference type="RefSeq" id="WP_242152019.1">
    <property type="nucleotide sequence ID" value="NZ_CP093379.1"/>
</dbReference>
<dbReference type="Proteomes" id="UP000829542">
    <property type="component" value="Chromosome"/>
</dbReference>
<evidence type="ECO:0000259" key="1">
    <source>
        <dbReference type="SMART" id="SM00974"/>
    </source>
</evidence>
<feature type="domain" description="Bacteriophage T5 Orf172 DNA-binding" evidence="1">
    <location>
        <begin position="313"/>
        <end position="407"/>
    </location>
</feature>
<dbReference type="EMBL" id="CP093379">
    <property type="protein sequence ID" value="UNM97119.1"/>
    <property type="molecule type" value="Genomic_DNA"/>
</dbReference>
<gene>
    <name evidence="2" type="ORF">MMG00_04530</name>
</gene>
<reference evidence="2 3" key="1">
    <citation type="submission" date="2022-03" db="EMBL/GenBank/DDBJ databases">
        <title>Ignatzschineria rhizosphaerae HR5S32.</title>
        <authorList>
            <person name="Sun J.Q."/>
            <person name="Feng J.Y."/>
        </authorList>
    </citation>
    <scope>NUCLEOTIDE SEQUENCE [LARGE SCALE GENOMIC DNA]</scope>
    <source>
        <strain evidence="2 3">HR5S32</strain>
    </source>
</reference>
<evidence type="ECO:0000313" key="3">
    <source>
        <dbReference type="Proteomes" id="UP000829542"/>
    </source>
</evidence>
<organism evidence="2 3">
    <name type="scientific">Ignatzschineria rhizosphaerae</name>
    <dbReference type="NCBI Taxonomy" id="2923279"/>
    <lineage>
        <taxon>Bacteria</taxon>
        <taxon>Pseudomonadati</taxon>
        <taxon>Pseudomonadota</taxon>
        <taxon>Gammaproteobacteria</taxon>
        <taxon>Cardiobacteriales</taxon>
        <taxon>Ignatzschineriaceae</taxon>
        <taxon>Ignatzschineria</taxon>
    </lineage>
</organism>
<proteinExistence type="predicted"/>
<keyword evidence="3" id="KW-1185">Reference proteome</keyword>
<name>A0ABY3X2K8_9GAMM</name>
<accession>A0ABY3X2K8</accession>
<dbReference type="SMART" id="SM00974">
    <property type="entry name" value="T5orf172"/>
    <property type="match status" value="1"/>
</dbReference>
<dbReference type="Pfam" id="PF13455">
    <property type="entry name" value="MUG113"/>
    <property type="match status" value="1"/>
</dbReference>
<dbReference type="InterPro" id="IPR018306">
    <property type="entry name" value="Phage_T5_Orf172_DNA-bd"/>
</dbReference>
<sequence length="427" mass="48667">MKLTGIKLAISDLTLEDILNGKDDPHGLLKDLKPKKTTSKSNPLTIRLDEINQFIDKNSRRPDPNSENISEMVLGEALRSIIQKHSEDQDILKNDRHNLLTLDSIRVESATIEESDCPSSPTISKTVQDIETSKSVTSLEDIFNTANSLLEDSAGIFNLQHVPAAKQNKDMPDEIAERKQCIDFWKFEALFSEMQQKLKNGEYQLQKFSNNSQIREGDFFILKGVTCFVDSIAAISERDDTHNPRMRLIFENGVESNMLMRSLAASLYKDENGRRVLQGAEAVTESLINTSHKDKPLGYLYILRSLGNKPALAQFDNLYKIGFTATTIQDRIKNAERDTAFLESPVEIVKYFECRQVNPHMLERLTHTFLEAQRIKVMLVGRDGQHYLPNEWFNVPLETIVEVVKRISDGTINQYRMNNTTGEMVRK</sequence>
<protein>
    <submittedName>
        <fullName evidence="2">GIY-YIG nuclease family protein</fullName>
    </submittedName>
</protein>
<evidence type="ECO:0000313" key="2">
    <source>
        <dbReference type="EMBL" id="UNM97119.1"/>
    </source>
</evidence>